<feature type="transmembrane region" description="Helical" evidence="5">
    <location>
        <begin position="218"/>
        <end position="236"/>
    </location>
</feature>
<feature type="transmembrane region" description="Helical" evidence="5">
    <location>
        <begin position="368"/>
        <end position="386"/>
    </location>
</feature>
<dbReference type="PANTHER" id="PTHR37422">
    <property type="entry name" value="TEICHURONIC ACID BIOSYNTHESIS PROTEIN TUAE"/>
    <property type="match status" value="1"/>
</dbReference>
<dbReference type="AlphaFoldDB" id="A0A345P746"/>
<evidence type="ECO:0000313" key="8">
    <source>
        <dbReference type="Proteomes" id="UP000253940"/>
    </source>
</evidence>
<keyword evidence="2 5" id="KW-0812">Transmembrane</keyword>
<keyword evidence="7" id="KW-0436">Ligase</keyword>
<keyword evidence="4 5" id="KW-0472">Membrane</keyword>
<reference evidence="7 8" key="1">
    <citation type="submission" date="2018-07" db="EMBL/GenBank/DDBJ databases">
        <title>Genome sequencing of Moraxellaceae gen. HYN0046.</title>
        <authorList>
            <person name="Kim M."/>
            <person name="Yi H."/>
        </authorList>
    </citation>
    <scope>NUCLEOTIDE SEQUENCE [LARGE SCALE GENOMIC DNA]</scope>
    <source>
        <strain evidence="7 8">HYN0046</strain>
    </source>
</reference>
<dbReference type="KEGG" id="mbah:HYN46_09780"/>
<feature type="transmembrane region" description="Helical" evidence="5">
    <location>
        <begin position="68"/>
        <end position="87"/>
    </location>
</feature>
<keyword evidence="3 5" id="KW-1133">Transmembrane helix</keyword>
<sequence length="426" mass="48061">MGQIAPTINHPSADNQPISRWSLAFLILLPFLILGSRVTSDATASIAALFLAVFWFMRPESLVRKQAWFKAVLVLWAFMIFVTSFFSVDQLYSLEQSLIFIRWPAFGLVLCCLVFTDANRLRIFERSALFFFLFIALDSILQYCLGRDIFGHQPVGTRLTGPFSKLMPGSYALRIYPMALVALLLISSKLPKPRFLALVVGMIALSQVFAFLTGERIVFLLFGMINFVLLIALIYQEKLSFKFIGGAAVAFIALAVSAVVLAPKMFARTVMSFFDQLSNFQNSSYYQVFHTAIILWEQSPIVGIGTRYFNRGCEALPRVLHPDEGCEVHPHNIYLEWLSQNGVIGLAIFLIILFLIFRVLWRGLDFKNNLLQSVVVFVAPIMLFWPLTSSMSMQTNNYAGLVWLLLGWALARAMVQSRSTVAITKV</sequence>
<feature type="transmembrane region" description="Helical" evidence="5">
    <location>
        <begin position="128"/>
        <end position="150"/>
    </location>
</feature>
<dbReference type="InterPro" id="IPR007016">
    <property type="entry name" value="O-antigen_ligase-rel_domated"/>
</dbReference>
<keyword evidence="8" id="KW-1185">Reference proteome</keyword>
<feature type="transmembrane region" description="Helical" evidence="5">
    <location>
        <begin position="99"/>
        <end position="116"/>
    </location>
</feature>
<dbReference type="PANTHER" id="PTHR37422:SF13">
    <property type="entry name" value="LIPOPOLYSACCHARIDE BIOSYNTHESIS PROTEIN PA4999-RELATED"/>
    <property type="match status" value="1"/>
</dbReference>
<comment type="subcellular location">
    <subcellularLocation>
        <location evidence="1">Membrane</location>
        <topology evidence="1">Multi-pass membrane protein</topology>
    </subcellularLocation>
</comment>
<feature type="transmembrane region" description="Helical" evidence="5">
    <location>
        <begin position="170"/>
        <end position="188"/>
    </location>
</feature>
<dbReference type="GO" id="GO:0016020">
    <property type="term" value="C:membrane"/>
    <property type="evidence" value="ECO:0007669"/>
    <property type="project" value="UniProtKB-SubCell"/>
</dbReference>
<dbReference type="EMBL" id="CP031222">
    <property type="protein sequence ID" value="AXI03105.1"/>
    <property type="molecule type" value="Genomic_DNA"/>
</dbReference>
<evidence type="ECO:0000256" key="5">
    <source>
        <dbReference type="SAM" id="Phobius"/>
    </source>
</evidence>
<dbReference type="OrthoDB" id="5801261at2"/>
<feature type="transmembrane region" description="Helical" evidence="5">
    <location>
        <begin position="398"/>
        <end position="415"/>
    </location>
</feature>
<feature type="transmembrane region" description="Helical" evidence="5">
    <location>
        <begin position="23"/>
        <end position="56"/>
    </location>
</feature>
<evidence type="ECO:0000256" key="3">
    <source>
        <dbReference type="ARBA" id="ARBA00022989"/>
    </source>
</evidence>
<evidence type="ECO:0000256" key="4">
    <source>
        <dbReference type="ARBA" id="ARBA00023136"/>
    </source>
</evidence>
<organism evidence="7 8">
    <name type="scientific">Aquirhabdus parva</name>
    <dbReference type="NCBI Taxonomy" id="2283318"/>
    <lineage>
        <taxon>Bacteria</taxon>
        <taxon>Pseudomonadati</taxon>
        <taxon>Pseudomonadota</taxon>
        <taxon>Gammaproteobacteria</taxon>
        <taxon>Moraxellales</taxon>
        <taxon>Moraxellaceae</taxon>
        <taxon>Aquirhabdus</taxon>
    </lineage>
</organism>
<evidence type="ECO:0000259" key="6">
    <source>
        <dbReference type="Pfam" id="PF04932"/>
    </source>
</evidence>
<feature type="transmembrane region" description="Helical" evidence="5">
    <location>
        <begin position="342"/>
        <end position="361"/>
    </location>
</feature>
<name>A0A345P746_9GAMM</name>
<feature type="transmembrane region" description="Helical" evidence="5">
    <location>
        <begin position="243"/>
        <end position="262"/>
    </location>
</feature>
<dbReference type="RefSeq" id="WP_114899215.1">
    <property type="nucleotide sequence ID" value="NZ_CP031222.1"/>
</dbReference>
<dbReference type="InterPro" id="IPR051533">
    <property type="entry name" value="WaaL-like"/>
</dbReference>
<evidence type="ECO:0000256" key="2">
    <source>
        <dbReference type="ARBA" id="ARBA00022692"/>
    </source>
</evidence>
<dbReference type="GO" id="GO:0016874">
    <property type="term" value="F:ligase activity"/>
    <property type="evidence" value="ECO:0007669"/>
    <property type="project" value="UniProtKB-KW"/>
</dbReference>
<evidence type="ECO:0000256" key="1">
    <source>
        <dbReference type="ARBA" id="ARBA00004141"/>
    </source>
</evidence>
<dbReference type="Proteomes" id="UP000253940">
    <property type="component" value="Chromosome"/>
</dbReference>
<feature type="domain" description="O-antigen ligase-related" evidence="6">
    <location>
        <begin position="203"/>
        <end position="350"/>
    </location>
</feature>
<proteinExistence type="predicted"/>
<accession>A0A345P746</accession>
<dbReference type="Pfam" id="PF04932">
    <property type="entry name" value="Wzy_C"/>
    <property type="match status" value="1"/>
</dbReference>
<gene>
    <name evidence="7" type="ORF">HYN46_09780</name>
</gene>
<evidence type="ECO:0000313" key="7">
    <source>
        <dbReference type="EMBL" id="AXI03105.1"/>
    </source>
</evidence>
<protein>
    <submittedName>
        <fullName evidence="7">O-antigen ligase family protein</fullName>
    </submittedName>
</protein>
<feature type="transmembrane region" description="Helical" evidence="5">
    <location>
        <begin position="195"/>
        <end position="212"/>
    </location>
</feature>